<keyword evidence="1 9" id="KW-0547">Nucleotide-binding</keyword>
<evidence type="ECO:0000259" key="11">
    <source>
        <dbReference type="SMART" id="SM00382"/>
    </source>
</evidence>
<dbReference type="InterPro" id="IPR049163">
    <property type="entry name" value="Pif1-like_2B_dom"/>
</dbReference>
<feature type="region of interest" description="Disordered" evidence="10">
    <location>
        <begin position="588"/>
        <end position="627"/>
    </location>
</feature>
<dbReference type="EMBL" id="AGNL01023690">
    <property type="protein sequence ID" value="EJK59077.1"/>
    <property type="molecule type" value="Genomic_DNA"/>
</dbReference>
<dbReference type="eggNOG" id="KOG0987">
    <property type="taxonomic scope" value="Eukaryota"/>
</dbReference>
<feature type="compositionally biased region" description="Polar residues" evidence="10">
    <location>
        <begin position="105"/>
        <end position="123"/>
    </location>
</feature>
<keyword evidence="2 9" id="KW-0227">DNA damage</keyword>
<feature type="compositionally biased region" description="Acidic residues" evidence="10">
    <location>
        <begin position="611"/>
        <end position="620"/>
    </location>
</feature>
<evidence type="ECO:0000256" key="6">
    <source>
        <dbReference type="ARBA" id="ARBA00023125"/>
    </source>
</evidence>
<keyword evidence="13" id="KW-1185">Reference proteome</keyword>
<feature type="domain" description="AAA+ ATPase" evidence="11">
    <location>
        <begin position="168"/>
        <end position="302"/>
    </location>
</feature>
<dbReference type="GO" id="GO:0016887">
    <property type="term" value="F:ATP hydrolysis activity"/>
    <property type="evidence" value="ECO:0007669"/>
    <property type="project" value="RHEA"/>
</dbReference>
<feature type="region of interest" description="Disordered" evidence="10">
    <location>
        <begin position="103"/>
        <end position="155"/>
    </location>
</feature>
<organism evidence="12 13">
    <name type="scientific">Thalassiosira oceanica</name>
    <name type="common">Marine diatom</name>
    <dbReference type="NCBI Taxonomy" id="159749"/>
    <lineage>
        <taxon>Eukaryota</taxon>
        <taxon>Sar</taxon>
        <taxon>Stramenopiles</taxon>
        <taxon>Ochrophyta</taxon>
        <taxon>Bacillariophyta</taxon>
        <taxon>Coscinodiscophyceae</taxon>
        <taxon>Thalassiosirophycidae</taxon>
        <taxon>Thalassiosirales</taxon>
        <taxon>Thalassiosiraceae</taxon>
        <taxon>Thalassiosira</taxon>
    </lineage>
</organism>
<dbReference type="GO" id="GO:0005524">
    <property type="term" value="F:ATP binding"/>
    <property type="evidence" value="ECO:0007669"/>
    <property type="project" value="UniProtKB-KW"/>
</dbReference>
<accession>K0SKV4</accession>
<keyword evidence="6" id="KW-0238">DNA-binding</keyword>
<evidence type="ECO:0000256" key="3">
    <source>
        <dbReference type="ARBA" id="ARBA00022801"/>
    </source>
</evidence>
<dbReference type="EC" id="5.6.2.3" evidence="9"/>
<dbReference type="InterPro" id="IPR027417">
    <property type="entry name" value="P-loop_NTPase"/>
</dbReference>
<dbReference type="InterPro" id="IPR003593">
    <property type="entry name" value="AAA+_ATPase"/>
</dbReference>
<evidence type="ECO:0000313" key="13">
    <source>
        <dbReference type="Proteomes" id="UP000266841"/>
    </source>
</evidence>
<dbReference type="OMA" id="SSAWESC"/>
<keyword evidence="4 9" id="KW-0347">Helicase</keyword>
<evidence type="ECO:0000256" key="2">
    <source>
        <dbReference type="ARBA" id="ARBA00022763"/>
    </source>
</evidence>
<comment type="similarity">
    <text evidence="9">Belongs to the helicase family.</text>
</comment>
<dbReference type="InterPro" id="IPR051055">
    <property type="entry name" value="PIF1_helicase"/>
</dbReference>
<dbReference type="PANTHER" id="PTHR47642:SF5">
    <property type="entry name" value="ATP-DEPENDENT DNA HELICASE"/>
    <property type="match status" value="1"/>
</dbReference>
<dbReference type="GO" id="GO:0006281">
    <property type="term" value="P:DNA repair"/>
    <property type="evidence" value="ECO:0007669"/>
    <property type="project" value="UniProtKB-KW"/>
</dbReference>
<dbReference type="Proteomes" id="UP000266841">
    <property type="component" value="Unassembled WGS sequence"/>
</dbReference>
<keyword evidence="3 9" id="KW-0378">Hydrolase</keyword>
<dbReference type="SMART" id="SM00382">
    <property type="entry name" value="AAA"/>
    <property type="match status" value="1"/>
</dbReference>
<evidence type="ECO:0000256" key="7">
    <source>
        <dbReference type="ARBA" id="ARBA00023204"/>
    </source>
</evidence>
<evidence type="ECO:0000313" key="12">
    <source>
        <dbReference type="EMBL" id="EJK59077.1"/>
    </source>
</evidence>
<name>K0SKV4_THAOC</name>
<dbReference type="SUPFAM" id="SSF52540">
    <property type="entry name" value="P-loop containing nucleoside triphosphate hydrolases"/>
    <property type="match status" value="2"/>
</dbReference>
<gene>
    <name evidence="12" type="ORF">THAOC_20745</name>
</gene>
<keyword evidence="8" id="KW-0413">Isomerase</keyword>
<dbReference type="InterPro" id="IPR010285">
    <property type="entry name" value="DNA_helicase_pif1-like_DEAD"/>
</dbReference>
<dbReference type="AlphaFoldDB" id="K0SKV4"/>
<dbReference type="PANTHER" id="PTHR47642">
    <property type="entry name" value="ATP-DEPENDENT DNA HELICASE"/>
    <property type="match status" value="1"/>
</dbReference>
<evidence type="ECO:0000256" key="5">
    <source>
        <dbReference type="ARBA" id="ARBA00022840"/>
    </source>
</evidence>
<comment type="cofactor">
    <cofactor evidence="9">
        <name>Mg(2+)</name>
        <dbReference type="ChEBI" id="CHEBI:18420"/>
    </cofactor>
</comment>
<protein>
    <recommendedName>
        <fullName evidence="9">ATP-dependent DNA helicase</fullName>
        <ecNumber evidence="9">5.6.2.3</ecNumber>
    </recommendedName>
</protein>
<comment type="caution">
    <text evidence="12">The sequence shown here is derived from an EMBL/GenBank/DDBJ whole genome shotgun (WGS) entry which is preliminary data.</text>
</comment>
<dbReference type="CDD" id="cd18037">
    <property type="entry name" value="DEXSc_Pif1_like"/>
    <property type="match status" value="1"/>
</dbReference>
<dbReference type="GO" id="GO:0000723">
    <property type="term" value="P:telomere maintenance"/>
    <property type="evidence" value="ECO:0007669"/>
    <property type="project" value="InterPro"/>
</dbReference>
<proteinExistence type="inferred from homology"/>
<dbReference type="OrthoDB" id="45140at2759"/>
<sequence>MSKNAAWTEEDDRKLWSMRGKPKDTLATSFGRKVGAIRARLKHLQDPEHKAYKRRVARAAGARSSQFASSGSSFARSNMIDLTVASPFATGYASSQAALNGSGISGDSKNQSYARKPSASTYNARKPDHLSGSAGYNGAPSISSTAKDRIDPSSLNSDQQAAANYILNGGNAFLTGAAGVGKSFLLRYIIQGLRQKYERSSSKQNVSVVVSATTGIAATHVNGVTIHSWSGVRLGIGGPQKLVPTVLKNSSAMDRWRRAKVLLIDEISMIDGTLFQALDEIGKTVRGNSRPFGGIQVVLSGDFFQLPPVSLGRCGFAFECPAWAAAGVKLTELTEVVRQSGDTIFVDILNQIRLGSCPQNVTDVLSSCHISRKEQPKDGIVPTKLYCTNKNVDEENNRKLAQLPGRDVVYNAHDSFKGSYSNSVETSLKQGIDKKMPAQLKFKVGAQVIITRNMPDKKLVNGSRGVVKSFQEEREAGRKYPLVQFSNGVLLLVTEESVFQGGPNGSMTRQQLPLKLAWSLTVHKSQGMTIERAELQLDDAFDFGQVYVALSRVTSLNGLWIRGGNITQSVVKAHPKVTAFYRDSGSIAASGGTAKKPAYRQSPSKSKPIELDSDNNDEDSISALFDL</sequence>
<dbReference type="GO" id="GO:0043139">
    <property type="term" value="F:5'-3' DNA helicase activity"/>
    <property type="evidence" value="ECO:0007669"/>
    <property type="project" value="UniProtKB-EC"/>
</dbReference>
<reference evidence="12 13" key="1">
    <citation type="journal article" date="2012" name="Genome Biol.">
        <title>Genome and low-iron response of an oceanic diatom adapted to chronic iron limitation.</title>
        <authorList>
            <person name="Lommer M."/>
            <person name="Specht M."/>
            <person name="Roy A.S."/>
            <person name="Kraemer L."/>
            <person name="Andreson R."/>
            <person name="Gutowska M.A."/>
            <person name="Wolf J."/>
            <person name="Bergner S.V."/>
            <person name="Schilhabel M.B."/>
            <person name="Klostermeier U.C."/>
            <person name="Beiko R.G."/>
            <person name="Rosenstiel P."/>
            <person name="Hippler M."/>
            <person name="Laroche J."/>
        </authorList>
    </citation>
    <scope>NUCLEOTIDE SEQUENCE [LARGE SCALE GENOMIC DNA]</scope>
    <source>
        <strain evidence="12 13">CCMP1005</strain>
    </source>
</reference>
<keyword evidence="7 9" id="KW-0234">DNA repair</keyword>
<evidence type="ECO:0000256" key="1">
    <source>
        <dbReference type="ARBA" id="ARBA00022741"/>
    </source>
</evidence>
<dbReference type="Gene3D" id="3.40.50.300">
    <property type="entry name" value="P-loop containing nucleotide triphosphate hydrolases"/>
    <property type="match status" value="1"/>
</dbReference>
<keyword evidence="9" id="KW-0233">DNA recombination</keyword>
<evidence type="ECO:0000256" key="9">
    <source>
        <dbReference type="RuleBase" id="RU363044"/>
    </source>
</evidence>
<evidence type="ECO:0000256" key="8">
    <source>
        <dbReference type="ARBA" id="ARBA00023235"/>
    </source>
</evidence>
<dbReference type="CDD" id="cd18809">
    <property type="entry name" value="SF1_C_RecD"/>
    <property type="match status" value="1"/>
</dbReference>
<dbReference type="Pfam" id="PF05970">
    <property type="entry name" value="PIF1"/>
    <property type="match status" value="1"/>
</dbReference>
<dbReference type="GO" id="GO:0006310">
    <property type="term" value="P:DNA recombination"/>
    <property type="evidence" value="ECO:0007669"/>
    <property type="project" value="UniProtKB-KW"/>
</dbReference>
<evidence type="ECO:0000256" key="10">
    <source>
        <dbReference type="SAM" id="MobiDB-lite"/>
    </source>
</evidence>
<keyword evidence="5 9" id="KW-0067">ATP-binding</keyword>
<comment type="catalytic activity">
    <reaction evidence="9">
        <text>ATP + H2O = ADP + phosphate + H(+)</text>
        <dbReference type="Rhea" id="RHEA:13065"/>
        <dbReference type="ChEBI" id="CHEBI:15377"/>
        <dbReference type="ChEBI" id="CHEBI:15378"/>
        <dbReference type="ChEBI" id="CHEBI:30616"/>
        <dbReference type="ChEBI" id="CHEBI:43474"/>
        <dbReference type="ChEBI" id="CHEBI:456216"/>
        <dbReference type="EC" id="5.6.2.3"/>
    </reaction>
</comment>
<dbReference type="Pfam" id="PF21530">
    <property type="entry name" value="Pif1_2B_dom"/>
    <property type="match status" value="1"/>
</dbReference>
<evidence type="ECO:0000256" key="4">
    <source>
        <dbReference type="ARBA" id="ARBA00022806"/>
    </source>
</evidence>